<dbReference type="OrthoDB" id="9796019at2"/>
<evidence type="ECO:0000256" key="4">
    <source>
        <dbReference type="PROSITE-ProRule" id="PRU00335"/>
    </source>
</evidence>
<feature type="domain" description="HTH tetR-type" evidence="6">
    <location>
        <begin position="32"/>
        <end position="92"/>
    </location>
</feature>
<protein>
    <submittedName>
        <fullName evidence="7">Bacterial regulatory proteins, tetR family</fullName>
    </submittedName>
</protein>
<dbReference type="Gene3D" id="1.10.357.10">
    <property type="entry name" value="Tetracycline Repressor, domain 2"/>
    <property type="match status" value="1"/>
</dbReference>
<sequence>MDLKASSVTADDSRAGNPAPNGRAGATRRRGARLEEAILAAAWSVLTESGYAGFTYDAVAARAGTSKPVLYRRWPQREELLLAALAAHWPRIEIPDTGSLREDAIGFLRAVNSDRARTIVLMNALLADYFLATGTNFGELRAALRPDQRPPFERILARAVERGDLPDRHWPPRIVNLPFDLLRHDLLMTLQPVPDAAITEIVDAVWLPLLHRPPTGDERNIR</sequence>
<gene>
    <name evidence="7" type="ORF">NCTC1934_00017</name>
</gene>
<keyword evidence="8" id="KW-1185">Reference proteome</keyword>
<dbReference type="InterPro" id="IPR009057">
    <property type="entry name" value="Homeodomain-like_sf"/>
</dbReference>
<dbReference type="Proteomes" id="UP000255467">
    <property type="component" value="Unassembled WGS sequence"/>
</dbReference>
<keyword evidence="2 4" id="KW-0238">DNA-binding</keyword>
<keyword evidence="1" id="KW-0805">Transcription regulation</keyword>
<evidence type="ECO:0000313" key="8">
    <source>
        <dbReference type="Proteomes" id="UP000255467"/>
    </source>
</evidence>
<dbReference type="PROSITE" id="PS50977">
    <property type="entry name" value="HTH_TETR_2"/>
    <property type="match status" value="1"/>
</dbReference>
<keyword evidence="3" id="KW-0804">Transcription</keyword>
<dbReference type="Pfam" id="PF16859">
    <property type="entry name" value="TetR_C_11"/>
    <property type="match status" value="1"/>
</dbReference>
<feature type="DNA-binding region" description="H-T-H motif" evidence="4">
    <location>
        <begin position="55"/>
        <end position="74"/>
    </location>
</feature>
<dbReference type="Pfam" id="PF00440">
    <property type="entry name" value="TetR_N"/>
    <property type="match status" value="1"/>
</dbReference>
<dbReference type="PANTHER" id="PTHR30055:SF148">
    <property type="entry name" value="TETR-FAMILY TRANSCRIPTIONAL REGULATOR"/>
    <property type="match status" value="1"/>
</dbReference>
<dbReference type="InterPro" id="IPR050109">
    <property type="entry name" value="HTH-type_TetR-like_transc_reg"/>
</dbReference>
<dbReference type="GO" id="GO:0003700">
    <property type="term" value="F:DNA-binding transcription factor activity"/>
    <property type="evidence" value="ECO:0007669"/>
    <property type="project" value="TreeGrafter"/>
</dbReference>
<dbReference type="RefSeq" id="WP_039813566.1">
    <property type="nucleotide sequence ID" value="NZ_UGRY01000001.1"/>
</dbReference>
<dbReference type="InterPro" id="IPR001647">
    <property type="entry name" value="HTH_TetR"/>
</dbReference>
<dbReference type="AlphaFoldDB" id="A0A378X6F8"/>
<accession>A0A378X6F8</accession>
<dbReference type="STRING" id="1406858.GCA_000710895_04045"/>
<name>A0A378X6F8_9NOCA</name>
<dbReference type="InterPro" id="IPR011075">
    <property type="entry name" value="TetR_C"/>
</dbReference>
<evidence type="ECO:0000256" key="1">
    <source>
        <dbReference type="ARBA" id="ARBA00023015"/>
    </source>
</evidence>
<dbReference type="GO" id="GO:0000976">
    <property type="term" value="F:transcription cis-regulatory region binding"/>
    <property type="evidence" value="ECO:0007669"/>
    <property type="project" value="TreeGrafter"/>
</dbReference>
<proteinExistence type="predicted"/>
<feature type="compositionally biased region" description="Low complexity" evidence="5">
    <location>
        <begin position="15"/>
        <end position="25"/>
    </location>
</feature>
<evidence type="ECO:0000256" key="2">
    <source>
        <dbReference type="ARBA" id="ARBA00023125"/>
    </source>
</evidence>
<dbReference type="PANTHER" id="PTHR30055">
    <property type="entry name" value="HTH-TYPE TRANSCRIPTIONAL REGULATOR RUTR"/>
    <property type="match status" value="1"/>
</dbReference>
<dbReference type="SUPFAM" id="SSF48498">
    <property type="entry name" value="Tetracyclin repressor-like, C-terminal domain"/>
    <property type="match status" value="1"/>
</dbReference>
<reference evidence="7 8" key="1">
    <citation type="submission" date="2018-06" db="EMBL/GenBank/DDBJ databases">
        <authorList>
            <consortium name="Pathogen Informatics"/>
            <person name="Doyle S."/>
        </authorList>
    </citation>
    <scope>NUCLEOTIDE SEQUENCE [LARGE SCALE GENOMIC DNA]</scope>
    <source>
        <strain evidence="7 8">NCTC1934</strain>
    </source>
</reference>
<dbReference type="Gene3D" id="1.10.10.60">
    <property type="entry name" value="Homeodomain-like"/>
    <property type="match status" value="1"/>
</dbReference>
<feature type="compositionally biased region" description="Polar residues" evidence="5">
    <location>
        <begin position="1"/>
        <end position="10"/>
    </location>
</feature>
<evidence type="ECO:0000259" key="6">
    <source>
        <dbReference type="PROSITE" id="PS50977"/>
    </source>
</evidence>
<evidence type="ECO:0000313" key="7">
    <source>
        <dbReference type="EMBL" id="SUA49018.1"/>
    </source>
</evidence>
<dbReference type="EMBL" id="UGRY01000001">
    <property type="protein sequence ID" value="SUA49018.1"/>
    <property type="molecule type" value="Genomic_DNA"/>
</dbReference>
<evidence type="ECO:0000256" key="5">
    <source>
        <dbReference type="SAM" id="MobiDB-lite"/>
    </source>
</evidence>
<dbReference type="SUPFAM" id="SSF46689">
    <property type="entry name" value="Homeodomain-like"/>
    <property type="match status" value="1"/>
</dbReference>
<evidence type="ECO:0000256" key="3">
    <source>
        <dbReference type="ARBA" id="ARBA00023163"/>
    </source>
</evidence>
<organism evidence="7 8">
    <name type="scientific">Nocardia otitidiscaviarum</name>
    <dbReference type="NCBI Taxonomy" id="1823"/>
    <lineage>
        <taxon>Bacteria</taxon>
        <taxon>Bacillati</taxon>
        <taxon>Actinomycetota</taxon>
        <taxon>Actinomycetes</taxon>
        <taxon>Mycobacteriales</taxon>
        <taxon>Nocardiaceae</taxon>
        <taxon>Nocardia</taxon>
    </lineage>
</organism>
<dbReference type="InterPro" id="IPR036271">
    <property type="entry name" value="Tet_transcr_reg_TetR-rel_C_sf"/>
</dbReference>
<dbReference type="PRINTS" id="PR00455">
    <property type="entry name" value="HTHTETR"/>
</dbReference>
<feature type="region of interest" description="Disordered" evidence="5">
    <location>
        <begin position="1"/>
        <end position="28"/>
    </location>
</feature>